<sequence>MSSSSRSDGHSSFDAEELLQIGTRCRELRKEKDMLRDSQPQSFELIRRLELHVKQLSEARTEDKKHIQKLQRELLNCSQEIDYLQDQLNMRNSEVYTLGEHVNELELKLANMEHLQESIGQLREELKRCDSEHLLLLQELESKEVELQESALCIGKLEESISSLTLDFQCEIESMKLDMISLEQTCFTAKKTQEETFQENARMNGLIKELEFQIREAKENIECVENENIELRGKHVTSDVNSKLFLQQIEEWIENKDTKQLNTQSYLSEIEQKSNMSKEKSSTLATTLLGPASNLKEQMESMSHQIRKYEVLVKQLKDELREEKSKANEEADDLAQEMAELRYQMTGLLEEECKRRACIEQASLQRISELEAQIEREQRKFFAAGSGLSHVFVMPNSMGGVPANATMAMPSAVQTANSDQLMILRFLKKSAQYGVSGNMSILISYKNILEGKFCDYGFIDDSADYRTVIQEGNKIICTNDGL</sequence>
<accession>A0A9Q1A660</accession>
<reference evidence="2" key="1">
    <citation type="submission" date="2022-11" db="EMBL/GenBank/DDBJ databases">
        <authorList>
            <person name="Hyden B.L."/>
            <person name="Feng K."/>
            <person name="Yates T."/>
            <person name="Jawdy S."/>
            <person name="Smart L.B."/>
            <person name="Muchero W."/>
        </authorList>
    </citation>
    <scope>NUCLEOTIDE SEQUENCE</scope>
    <source>
        <tissue evidence="2">Shoot tip</tissue>
    </source>
</reference>
<feature type="coiled-coil region" evidence="1">
    <location>
        <begin position="200"/>
        <end position="234"/>
    </location>
</feature>
<feature type="coiled-coil region" evidence="1">
    <location>
        <begin position="292"/>
        <end position="380"/>
    </location>
</feature>
<gene>
    <name evidence="2" type="ORF">OIU79_024735</name>
</gene>
<organism evidence="2 3">
    <name type="scientific">Salix purpurea</name>
    <name type="common">Purple osier willow</name>
    <dbReference type="NCBI Taxonomy" id="77065"/>
    <lineage>
        <taxon>Eukaryota</taxon>
        <taxon>Viridiplantae</taxon>
        <taxon>Streptophyta</taxon>
        <taxon>Embryophyta</taxon>
        <taxon>Tracheophyta</taxon>
        <taxon>Spermatophyta</taxon>
        <taxon>Magnoliopsida</taxon>
        <taxon>eudicotyledons</taxon>
        <taxon>Gunneridae</taxon>
        <taxon>Pentapetalae</taxon>
        <taxon>rosids</taxon>
        <taxon>fabids</taxon>
        <taxon>Malpighiales</taxon>
        <taxon>Salicaceae</taxon>
        <taxon>Saliceae</taxon>
        <taxon>Salix</taxon>
    </lineage>
</organism>
<proteinExistence type="predicted"/>
<keyword evidence="3" id="KW-1185">Reference proteome</keyword>
<dbReference type="PANTHER" id="PTHR36390:SF1">
    <property type="entry name" value="MYOSIN HEAVY CHAIN-LIKE PROTEIN"/>
    <property type="match status" value="1"/>
</dbReference>
<reference evidence="2" key="2">
    <citation type="journal article" date="2023" name="Int. J. Mol. Sci.">
        <title>De Novo Assembly and Annotation of 11 Diverse Shrub Willow (Salix) Genomes Reveals Novel Gene Organization in Sex-Linked Regions.</title>
        <authorList>
            <person name="Hyden B."/>
            <person name="Feng K."/>
            <person name="Yates T.B."/>
            <person name="Jawdy S."/>
            <person name="Cereghino C."/>
            <person name="Smart L.B."/>
            <person name="Muchero W."/>
        </authorList>
    </citation>
    <scope>NUCLEOTIDE SEQUENCE</scope>
    <source>
        <tissue evidence="2">Shoot tip</tissue>
    </source>
</reference>
<protein>
    <submittedName>
        <fullName evidence="2">MYOSIN HEAVY CHAIN-LIKE PROTEIN</fullName>
    </submittedName>
</protein>
<evidence type="ECO:0000256" key="1">
    <source>
        <dbReference type="SAM" id="Coils"/>
    </source>
</evidence>
<dbReference type="EMBL" id="JAPFFK010000006">
    <property type="protein sequence ID" value="KAJ6759733.1"/>
    <property type="molecule type" value="Genomic_DNA"/>
</dbReference>
<evidence type="ECO:0000313" key="2">
    <source>
        <dbReference type="EMBL" id="KAJ6759733.1"/>
    </source>
</evidence>
<name>A0A9Q1A660_SALPP</name>
<keyword evidence="1" id="KW-0175">Coiled coil</keyword>
<dbReference type="PANTHER" id="PTHR36390">
    <property type="entry name" value="MYOSIN HEAVY CHAIN-LIKE PROTEIN"/>
    <property type="match status" value="1"/>
</dbReference>
<evidence type="ECO:0000313" key="3">
    <source>
        <dbReference type="Proteomes" id="UP001151532"/>
    </source>
</evidence>
<comment type="caution">
    <text evidence="2">The sequence shown here is derived from an EMBL/GenBank/DDBJ whole genome shotgun (WGS) entry which is preliminary data.</text>
</comment>
<dbReference type="OrthoDB" id="2020741at2759"/>
<dbReference type="Proteomes" id="UP001151532">
    <property type="component" value="Chromosome 15Z"/>
</dbReference>
<dbReference type="AlphaFoldDB" id="A0A9Q1A660"/>
<feature type="coiled-coil region" evidence="1">
    <location>
        <begin position="53"/>
        <end position="132"/>
    </location>
</feature>